<gene>
    <name evidence="1" type="ORF">KDI_38470</name>
</gene>
<name>A0A5A5TGU3_9CHLR</name>
<protein>
    <submittedName>
        <fullName evidence="1">Uncharacterized protein</fullName>
    </submittedName>
</protein>
<accession>A0A5A5TGU3</accession>
<dbReference type="RefSeq" id="WP_149403175.1">
    <property type="nucleotide sequence ID" value="NZ_BIXY01000066.1"/>
</dbReference>
<reference evidence="1 2" key="1">
    <citation type="submission" date="2019-01" db="EMBL/GenBank/DDBJ databases">
        <title>Draft genome sequence of Dictyobacter sp. Uno17.</title>
        <authorList>
            <person name="Wang C.M."/>
            <person name="Zheng Y."/>
            <person name="Sakai Y."/>
            <person name="Abe K."/>
            <person name="Yokota A."/>
            <person name="Yabe S."/>
        </authorList>
    </citation>
    <scope>NUCLEOTIDE SEQUENCE [LARGE SCALE GENOMIC DNA]</scope>
    <source>
        <strain evidence="1 2">Uno17</strain>
    </source>
</reference>
<dbReference type="EMBL" id="BIXY01000066">
    <property type="protein sequence ID" value="GCF10283.1"/>
    <property type="molecule type" value="Genomic_DNA"/>
</dbReference>
<sequence>MANDQERYYKLPLEAIIETMRMLRETGILQTTVASLPMISKKNCKVQIALISGKMATCEITSSEGQPLLQGEAALYALRGSGDLEWTNRRETSSQAMTTQTMHIGQSSTRERLPCRRAEITAAHLQMLTHLQRQIIALADGKTSVAKMATLSGRDERTIKKMIDILRENHWLY</sequence>
<dbReference type="AlphaFoldDB" id="A0A5A5TGU3"/>
<evidence type="ECO:0000313" key="2">
    <source>
        <dbReference type="Proteomes" id="UP000322530"/>
    </source>
</evidence>
<keyword evidence="2" id="KW-1185">Reference proteome</keyword>
<organism evidence="1 2">
    <name type="scientific">Dictyobacter arantiisoli</name>
    <dbReference type="NCBI Taxonomy" id="2014874"/>
    <lineage>
        <taxon>Bacteria</taxon>
        <taxon>Bacillati</taxon>
        <taxon>Chloroflexota</taxon>
        <taxon>Ktedonobacteria</taxon>
        <taxon>Ktedonobacterales</taxon>
        <taxon>Dictyobacteraceae</taxon>
        <taxon>Dictyobacter</taxon>
    </lineage>
</organism>
<comment type="caution">
    <text evidence="1">The sequence shown here is derived from an EMBL/GenBank/DDBJ whole genome shotgun (WGS) entry which is preliminary data.</text>
</comment>
<dbReference type="Proteomes" id="UP000322530">
    <property type="component" value="Unassembled WGS sequence"/>
</dbReference>
<proteinExistence type="predicted"/>
<evidence type="ECO:0000313" key="1">
    <source>
        <dbReference type="EMBL" id="GCF10283.1"/>
    </source>
</evidence>